<gene>
    <name evidence="2" type="ORF">PVAG01_05738</name>
</gene>
<protein>
    <submittedName>
        <fullName evidence="2">Uncharacterized protein</fullName>
    </submittedName>
</protein>
<organism evidence="2 3">
    <name type="scientific">Phlyctema vagabunda</name>
    <dbReference type="NCBI Taxonomy" id="108571"/>
    <lineage>
        <taxon>Eukaryota</taxon>
        <taxon>Fungi</taxon>
        <taxon>Dikarya</taxon>
        <taxon>Ascomycota</taxon>
        <taxon>Pezizomycotina</taxon>
        <taxon>Leotiomycetes</taxon>
        <taxon>Helotiales</taxon>
        <taxon>Dermateaceae</taxon>
        <taxon>Phlyctema</taxon>
    </lineage>
</organism>
<feature type="compositionally biased region" description="Basic residues" evidence="1">
    <location>
        <begin position="1"/>
        <end position="10"/>
    </location>
</feature>
<name>A0ABR4PKX3_9HELO</name>
<keyword evidence="3" id="KW-1185">Reference proteome</keyword>
<dbReference type="Proteomes" id="UP001629113">
    <property type="component" value="Unassembled WGS sequence"/>
</dbReference>
<feature type="region of interest" description="Disordered" evidence="1">
    <location>
        <begin position="1"/>
        <end position="66"/>
    </location>
</feature>
<accession>A0ABR4PKX3</accession>
<proteinExistence type="predicted"/>
<evidence type="ECO:0000256" key="1">
    <source>
        <dbReference type="SAM" id="MobiDB-lite"/>
    </source>
</evidence>
<evidence type="ECO:0000313" key="2">
    <source>
        <dbReference type="EMBL" id="KAL3423991.1"/>
    </source>
</evidence>
<comment type="caution">
    <text evidence="2">The sequence shown here is derived from an EMBL/GenBank/DDBJ whole genome shotgun (WGS) entry which is preliminary data.</text>
</comment>
<dbReference type="EMBL" id="JBFCZG010000004">
    <property type="protein sequence ID" value="KAL3423991.1"/>
    <property type="molecule type" value="Genomic_DNA"/>
</dbReference>
<sequence>MSGHEKKSRGVRVQGKPPIAAPRPPPKVADPKGRLNVTEEGNINASKSGIGSSPEKEELESLPATSRDKRKIAELEKELAAIHDEFERELTQLSQKLTSESETSVFWQQKHSHLNQTFLKADTDLRLLRQELGLANDSKEERDRDIKTRISSLMLDRDAFREAYNEAIAELRMKDECVKDLQGQISRLKNFISSSSKMLEQISDEGVGELMQRLGNGLQNWVITYFRRAKIDLHQSNFEVKELLARLVPTYESLASSSRLHLLQSIISHLLVENIFSSYFAGLSKPHEEQLKNAEALVREHGSAESLNHWRSTTLSILLKAAPHNLQKETEVIVNHVVGQINTILAGITDTNGGVVRDQALRALVQSAIDLSRLLRVQKAVFNVVIPQIVAHQCTLFDVEFMEDLSGEEEDALIEQEVRCITFPGIIKSGNENGEQAHLKNVIAKARVVCAMN</sequence>
<feature type="compositionally biased region" description="Pro residues" evidence="1">
    <location>
        <begin position="19"/>
        <end position="28"/>
    </location>
</feature>
<feature type="compositionally biased region" description="Polar residues" evidence="1">
    <location>
        <begin position="39"/>
        <end position="51"/>
    </location>
</feature>
<evidence type="ECO:0000313" key="3">
    <source>
        <dbReference type="Proteomes" id="UP001629113"/>
    </source>
</evidence>
<reference evidence="2 3" key="1">
    <citation type="submission" date="2024-06" db="EMBL/GenBank/DDBJ databases">
        <title>Complete genome of Phlyctema vagabunda strain 19-DSS-EL-015.</title>
        <authorList>
            <person name="Fiorenzani C."/>
        </authorList>
    </citation>
    <scope>NUCLEOTIDE SEQUENCE [LARGE SCALE GENOMIC DNA]</scope>
    <source>
        <strain evidence="2 3">19-DSS-EL-015</strain>
    </source>
</reference>